<feature type="transmembrane region" description="Helical" evidence="1">
    <location>
        <begin position="45"/>
        <end position="64"/>
    </location>
</feature>
<keyword evidence="3" id="KW-1185">Reference proteome</keyword>
<name>A0ABN5AMU9_9GAMM</name>
<evidence type="ECO:0000313" key="3">
    <source>
        <dbReference type="Proteomes" id="UP000197717"/>
    </source>
</evidence>
<sequence length="151" mass="17624">MKFVEAGKLKDNLANYLRDLPKWLQFVLIFAPYVTLFYFDLRLWGQLYGALMVLFAFYITPDAFSRSHNRSEVKNIMALLDAQGDKLRVGLEQVPSTKLKRVAVGEYNKSSAILSFPFNYQISHHYVFPIQQLDSVREFFKTNYPQIDLIT</sequence>
<protein>
    <recommendedName>
        <fullName evidence="4">YcxB-like protein domain-containing protein</fullName>
    </recommendedName>
</protein>
<evidence type="ECO:0000256" key="1">
    <source>
        <dbReference type="SAM" id="Phobius"/>
    </source>
</evidence>
<dbReference type="Proteomes" id="UP000197717">
    <property type="component" value="Chromosome"/>
</dbReference>
<proteinExistence type="predicted"/>
<dbReference type="RefSeq" id="WP_088767581.1">
    <property type="nucleotide sequence ID" value="NZ_CP022133.1"/>
</dbReference>
<keyword evidence="1" id="KW-0472">Membrane</keyword>
<feature type="transmembrane region" description="Helical" evidence="1">
    <location>
        <begin position="20"/>
        <end position="39"/>
    </location>
</feature>
<organism evidence="2 3">
    <name type="scientific">Idiomarina piscisalsi</name>
    <dbReference type="NCBI Taxonomy" id="1096243"/>
    <lineage>
        <taxon>Bacteria</taxon>
        <taxon>Pseudomonadati</taxon>
        <taxon>Pseudomonadota</taxon>
        <taxon>Gammaproteobacteria</taxon>
        <taxon>Alteromonadales</taxon>
        <taxon>Idiomarinaceae</taxon>
        <taxon>Idiomarina</taxon>
    </lineage>
</organism>
<keyword evidence="1" id="KW-0812">Transmembrane</keyword>
<gene>
    <name evidence="2" type="ORF">CEW91_02815</name>
</gene>
<accession>A0ABN5AMU9</accession>
<evidence type="ECO:0008006" key="4">
    <source>
        <dbReference type="Google" id="ProtNLM"/>
    </source>
</evidence>
<evidence type="ECO:0000313" key="2">
    <source>
        <dbReference type="EMBL" id="ASG65146.1"/>
    </source>
</evidence>
<reference evidence="2 3" key="1">
    <citation type="submission" date="2017-06" db="EMBL/GenBank/DDBJ databases">
        <title>Complete genome sequence of Idiomarina piscisalsi strain 10PY1A isolated from soil of Soudi Arabia.</title>
        <authorList>
            <person name="Kim M.-C."/>
            <person name="Jung B.K."/>
            <person name="Budiyanto F."/>
            <person name="Nzila A."/>
            <person name="Shin J.-H."/>
        </authorList>
    </citation>
    <scope>NUCLEOTIDE SEQUENCE [LARGE SCALE GENOMIC DNA]</scope>
    <source>
        <strain evidence="2 3">10PY1A</strain>
    </source>
</reference>
<keyword evidence="1" id="KW-1133">Transmembrane helix</keyword>
<dbReference type="EMBL" id="CP022133">
    <property type="protein sequence ID" value="ASG65146.1"/>
    <property type="molecule type" value="Genomic_DNA"/>
</dbReference>